<keyword evidence="1" id="KW-1133">Transmembrane helix</keyword>
<dbReference type="Proteomes" id="UP000564704">
    <property type="component" value="Unassembled WGS sequence"/>
</dbReference>
<organism evidence="2 3">
    <name type="scientific">Roseovarius bejariae</name>
    <dbReference type="NCBI Taxonomy" id="2576383"/>
    <lineage>
        <taxon>Bacteria</taxon>
        <taxon>Pseudomonadati</taxon>
        <taxon>Pseudomonadota</taxon>
        <taxon>Alphaproteobacteria</taxon>
        <taxon>Rhodobacterales</taxon>
        <taxon>Roseobacteraceae</taxon>
        <taxon>Roseovarius</taxon>
    </lineage>
</organism>
<protein>
    <recommendedName>
        <fullName evidence="4">CTP synthetase</fullName>
    </recommendedName>
</protein>
<dbReference type="AlphaFoldDB" id="A0A844CS24"/>
<name>A0A844CS24_9RHOB</name>
<evidence type="ECO:0008006" key="4">
    <source>
        <dbReference type="Google" id="ProtNLM"/>
    </source>
</evidence>
<evidence type="ECO:0000313" key="2">
    <source>
        <dbReference type="EMBL" id="MRU16255.1"/>
    </source>
</evidence>
<reference evidence="2 3" key="1">
    <citation type="submission" date="2019-05" db="EMBL/GenBank/DDBJ databases">
        <title>Roseovarius bejariae sp. nov., a moderately halophylic bacterium isolated from a saline soil in Rambla Salada (Murcia).</title>
        <authorList>
            <person name="Castro D.J."/>
            <person name="Gomez-Altuve A."/>
            <person name="Reina J.C."/>
            <person name="Rodriguez M."/>
            <person name="Sampedro I."/>
            <person name="Llamas I."/>
            <person name="Martinez-Checa F."/>
        </authorList>
    </citation>
    <scope>NUCLEOTIDE SEQUENCE [LARGE SCALE GENOMIC DNA]</scope>
    <source>
        <strain evidence="2 3">A21</strain>
    </source>
</reference>
<keyword evidence="1" id="KW-0472">Membrane</keyword>
<gene>
    <name evidence="2" type="ORF">FDP25_12505</name>
</gene>
<dbReference type="EMBL" id="SZWE01000001">
    <property type="protein sequence ID" value="MRU16255.1"/>
    <property type="molecule type" value="Genomic_DNA"/>
</dbReference>
<keyword evidence="1" id="KW-0812">Transmembrane</keyword>
<evidence type="ECO:0000256" key="1">
    <source>
        <dbReference type="SAM" id="Phobius"/>
    </source>
</evidence>
<comment type="caution">
    <text evidence="2">The sequence shown here is derived from an EMBL/GenBank/DDBJ whole genome shotgun (WGS) entry which is preliminary data.</text>
</comment>
<accession>A0A844CS24</accession>
<proteinExistence type="predicted"/>
<feature type="transmembrane region" description="Helical" evidence="1">
    <location>
        <begin position="33"/>
        <end position="54"/>
    </location>
</feature>
<evidence type="ECO:0000313" key="3">
    <source>
        <dbReference type="Proteomes" id="UP000564704"/>
    </source>
</evidence>
<dbReference type="RefSeq" id="WP_154152208.1">
    <property type="nucleotide sequence ID" value="NZ_SZWE01000001.1"/>
</dbReference>
<keyword evidence="3" id="KW-1185">Reference proteome</keyword>
<sequence>MSWLLFTLHLFIGATLAGVGIVVVLVAGLTGAAWLWAAVLAGLVLAFPVAWIVARAMQGD</sequence>